<proteinExistence type="predicted"/>
<protein>
    <submittedName>
        <fullName evidence="1">Uncharacterized protein</fullName>
    </submittedName>
</protein>
<accession>A0ACB6Z2M7</accession>
<dbReference type="EMBL" id="MU118168">
    <property type="protein sequence ID" value="KAF9644000.1"/>
    <property type="molecule type" value="Genomic_DNA"/>
</dbReference>
<reference evidence="1" key="1">
    <citation type="submission" date="2019-10" db="EMBL/GenBank/DDBJ databases">
        <authorList>
            <consortium name="DOE Joint Genome Institute"/>
            <person name="Kuo A."/>
            <person name="Miyauchi S."/>
            <person name="Kiss E."/>
            <person name="Drula E."/>
            <person name="Kohler A."/>
            <person name="Sanchez-Garcia M."/>
            <person name="Andreopoulos B."/>
            <person name="Barry K.W."/>
            <person name="Bonito G."/>
            <person name="Buee M."/>
            <person name="Carver A."/>
            <person name="Chen C."/>
            <person name="Cichocki N."/>
            <person name="Clum A."/>
            <person name="Culley D."/>
            <person name="Crous P.W."/>
            <person name="Fauchery L."/>
            <person name="Girlanda M."/>
            <person name="Hayes R."/>
            <person name="Keri Z."/>
            <person name="Labutti K."/>
            <person name="Lipzen A."/>
            <person name="Lombard V."/>
            <person name="Magnuson J."/>
            <person name="Maillard F."/>
            <person name="Morin E."/>
            <person name="Murat C."/>
            <person name="Nolan M."/>
            <person name="Ohm R."/>
            <person name="Pangilinan J."/>
            <person name="Pereira M."/>
            <person name="Perotto S."/>
            <person name="Peter M."/>
            <person name="Riley R."/>
            <person name="Sitrit Y."/>
            <person name="Stielow B."/>
            <person name="Szollosi G."/>
            <person name="Zifcakova L."/>
            <person name="Stursova M."/>
            <person name="Spatafora J.W."/>
            <person name="Tedersoo L."/>
            <person name="Vaario L.-M."/>
            <person name="Yamada A."/>
            <person name="Yan M."/>
            <person name="Wang P."/>
            <person name="Xu J."/>
            <person name="Bruns T."/>
            <person name="Baldrian P."/>
            <person name="Vilgalys R."/>
            <person name="Henrissat B."/>
            <person name="Grigoriev I.V."/>
            <person name="Hibbett D."/>
            <person name="Nagy L.G."/>
            <person name="Martin F.M."/>
        </authorList>
    </citation>
    <scope>NUCLEOTIDE SEQUENCE</scope>
    <source>
        <strain evidence="1">P2</strain>
    </source>
</reference>
<name>A0ACB6Z2M7_THEGA</name>
<dbReference type="Proteomes" id="UP000886501">
    <property type="component" value="Unassembled WGS sequence"/>
</dbReference>
<sequence>MTREDIQRMADWIATHITGPIAGVKSHTVSLNEEDYPKLNLYMEDKSGKPISPGIKAKLHRDLFSYWNDLYDNGEEPKNFTDLGLNRKDKFCARFKWKYEWLCLCDTNWKVDHLWINYFGSWKRGPHFSLEQKPKNHASKQPVTISEPSTTNPKPMEPAPESNKKAMTPITILSSRFPVHLVIVFPHIPR</sequence>
<comment type="caution">
    <text evidence="1">The sequence shown here is derived from an EMBL/GenBank/DDBJ whole genome shotgun (WGS) entry which is preliminary data.</text>
</comment>
<evidence type="ECO:0000313" key="1">
    <source>
        <dbReference type="EMBL" id="KAF9644000.1"/>
    </source>
</evidence>
<organism evidence="1 2">
    <name type="scientific">Thelephora ganbajun</name>
    <name type="common">Ganba fungus</name>
    <dbReference type="NCBI Taxonomy" id="370292"/>
    <lineage>
        <taxon>Eukaryota</taxon>
        <taxon>Fungi</taxon>
        <taxon>Dikarya</taxon>
        <taxon>Basidiomycota</taxon>
        <taxon>Agaricomycotina</taxon>
        <taxon>Agaricomycetes</taxon>
        <taxon>Thelephorales</taxon>
        <taxon>Thelephoraceae</taxon>
        <taxon>Thelephora</taxon>
    </lineage>
</organism>
<gene>
    <name evidence="1" type="ORF">BDM02DRAFT_3132040</name>
</gene>
<keyword evidence="2" id="KW-1185">Reference proteome</keyword>
<evidence type="ECO:0000313" key="2">
    <source>
        <dbReference type="Proteomes" id="UP000886501"/>
    </source>
</evidence>
<reference evidence="1" key="2">
    <citation type="journal article" date="2020" name="Nat. Commun.">
        <title>Large-scale genome sequencing of mycorrhizal fungi provides insights into the early evolution of symbiotic traits.</title>
        <authorList>
            <person name="Miyauchi S."/>
            <person name="Kiss E."/>
            <person name="Kuo A."/>
            <person name="Drula E."/>
            <person name="Kohler A."/>
            <person name="Sanchez-Garcia M."/>
            <person name="Morin E."/>
            <person name="Andreopoulos B."/>
            <person name="Barry K.W."/>
            <person name="Bonito G."/>
            <person name="Buee M."/>
            <person name="Carver A."/>
            <person name="Chen C."/>
            <person name="Cichocki N."/>
            <person name="Clum A."/>
            <person name="Culley D."/>
            <person name="Crous P.W."/>
            <person name="Fauchery L."/>
            <person name="Girlanda M."/>
            <person name="Hayes R.D."/>
            <person name="Keri Z."/>
            <person name="LaButti K."/>
            <person name="Lipzen A."/>
            <person name="Lombard V."/>
            <person name="Magnuson J."/>
            <person name="Maillard F."/>
            <person name="Murat C."/>
            <person name="Nolan M."/>
            <person name="Ohm R.A."/>
            <person name="Pangilinan J."/>
            <person name="Pereira M.F."/>
            <person name="Perotto S."/>
            <person name="Peter M."/>
            <person name="Pfister S."/>
            <person name="Riley R."/>
            <person name="Sitrit Y."/>
            <person name="Stielow J.B."/>
            <person name="Szollosi G."/>
            <person name="Zifcakova L."/>
            <person name="Stursova M."/>
            <person name="Spatafora J.W."/>
            <person name="Tedersoo L."/>
            <person name="Vaario L.M."/>
            <person name="Yamada A."/>
            <person name="Yan M."/>
            <person name="Wang P."/>
            <person name="Xu J."/>
            <person name="Bruns T."/>
            <person name="Baldrian P."/>
            <person name="Vilgalys R."/>
            <person name="Dunand C."/>
            <person name="Henrissat B."/>
            <person name="Grigoriev I.V."/>
            <person name="Hibbett D."/>
            <person name="Nagy L.G."/>
            <person name="Martin F.M."/>
        </authorList>
    </citation>
    <scope>NUCLEOTIDE SEQUENCE</scope>
    <source>
        <strain evidence="1">P2</strain>
    </source>
</reference>